<dbReference type="EMBL" id="CAMPGE010010510">
    <property type="protein sequence ID" value="CAI2369358.1"/>
    <property type="molecule type" value="Genomic_DNA"/>
</dbReference>
<organism evidence="1 2">
    <name type="scientific">Euplotes crassus</name>
    <dbReference type="NCBI Taxonomy" id="5936"/>
    <lineage>
        <taxon>Eukaryota</taxon>
        <taxon>Sar</taxon>
        <taxon>Alveolata</taxon>
        <taxon>Ciliophora</taxon>
        <taxon>Intramacronucleata</taxon>
        <taxon>Spirotrichea</taxon>
        <taxon>Hypotrichia</taxon>
        <taxon>Euplotida</taxon>
        <taxon>Euplotidae</taxon>
        <taxon>Moneuplotes</taxon>
    </lineage>
</organism>
<dbReference type="Proteomes" id="UP001295684">
    <property type="component" value="Unassembled WGS sequence"/>
</dbReference>
<proteinExistence type="predicted"/>
<sequence length="422" mass="49363">MERRPAKMTYISMKQPDTVPIDDLGESKVRDSVLDRRRVCRIEEMVMRQGNVLKKYEERGKRGFCARIRQIKEVLKGVRERAKRVYFECMEENEQDLIRRIDEIFYAADRILDKYSEMLVSYSQNEECKLSCSMNNIPSLRCNLGLIKLNQVAALGIRRLKELELFKKEQKILVNACYAVIPTKLSGSYYYSSTSPTLPNLFKFRMNIQTWPKVMKMLTHVVPSGPTAVRLGKLPDWVEERTYWKVLKRFMGKVDIVEFNGKFCTDCVVCARLVARERRFGRVRILLRKFNINESQMKQILALNKIHQSITFMQCKFSFPTIPDFSKCLKDTSLCKISFTDCAGHLYNNWARRPQELNRLIMGLANSDLRLKLEEVDFGGFWEVERGFVKRILRQNGLGHVEISGHFEEDESLFDLCCESES</sequence>
<accession>A0AAD1XEU0</accession>
<protein>
    <submittedName>
        <fullName evidence="1">Uncharacterized protein</fullName>
    </submittedName>
</protein>
<keyword evidence="2" id="KW-1185">Reference proteome</keyword>
<evidence type="ECO:0000313" key="1">
    <source>
        <dbReference type="EMBL" id="CAI2369358.1"/>
    </source>
</evidence>
<dbReference type="AlphaFoldDB" id="A0AAD1XEU0"/>
<comment type="caution">
    <text evidence="1">The sequence shown here is derived from an EMBL/GenBank/DDBJ whole genome shotgun (WGS) entry which is preliminary data.</text>
</comment>
<gene>
    <name evidence="1" type="ORF">ECRASSUSDP1_LOCUS10657</name>
</gene>
<name>A0AAD1XEU0_EUPCR</name>
<evidence type="ECO:0000313" key="2">
    <source>
        <dbReference type="Proteomes" id="UP001295684"/>
    </source>
</evidence>
<reference evidence="1" key="1">
    <citation type="submission" date="2023-07" db="EMBL/GenBank/DDBJ databases">
        <authorList>
            <consortium name="AG Swart"/>
            <person name="Singh M."/>
            <person name="Singh A."/>
            <person name="Seah K."/>
            <person name="Emmerich C."/>
        </authorList>
    </citation>
    <scope>NUCLEOTIDE SEQUENCE</scope>
    <source>
        <strain evidence="1">DP1</strain>
    </source>
</reference>